<feature type="region of interest" description="Disordered" evidence="4">
    <location>
        <begin position="467"/>
        <end position="503"/>
    </location>
</feature>
<feature type="compositionally biased region" description="Polar residues" evidence="4">
    <location>
        <begin position="102"/>
        <end position="112"/>
    </location>
</feature>
<comment type="subcellular location">
    <subcellularLocation>
        <location evidence="1">Nucleus</location>
    </subcellularLocation>
</comment>
<feature type="region of interest" description="Disordered" evidence="4">
    <location>
        <begin position="231"/>
        <end position="253"/>
    </location>
</feature>
<reference evidence="5" key="2">
    <citation type="journal article" date="2023" name="IMA Fungus">
        <title>Comparative genomic study of the Penicillium genus elucidates a diverse pangenome and 15 lateral gene transfer events.</title>
        <authorList>
            <person name="Petersen C."/>
            <person name="Sorensen T."/>
            <person name="Nielsen M.R."/>
            <person name="Sondergaard T.E."/>
            <person name="Sorensen J.L."/>
            <person name="Fitzpatrick D.A."/>
            <person name="Frisvad J.C."/>
            <person name="Nielsen K.L."/>
        </authorList>
    </citation>
    <scope>NUCLEOTIDE SEQUENCE</scope>
    <source>
        <strain evidence="5">IBT 22155</strain>
    </source>
</reference>
<feature type="compositionally biased region" description="Basic and acidic residues" evidence="4">
    <location>
        <begin position="113"/>
        <end position="131"/>
    </location>
</feature>
<dbReference type="PANTHER" id="PTHR14152:SF5">
    <property type="entry name" value="U4_U6.U5 TRI-SNRNP-ASSOCIATED PROTEIN 1"/>
    <property type="match status" value="1"/>
</dbReference>
<feature type="region of interest" description="Disordered" evidence="4">
    <location>
        <begin position="338"/>
        <end position="394"/>
    </location>
</feature>
<dbReference type="GO" id="GO:0045292">
    <property type="term" value="P:mRNA cis splicing, via spliceosome"/>
    <property type="evidence" value="ECO:0007669"/>
    <property type="project" value="TreeGrafter"/>
</dbReference>
<feature type="compositionally biased region" description="Acidic residues" evidence="4">
    <location>
        <begin position="87"/>
        <end position="99"/>
    </location>
</feature>
<dbReference type="GeneID" id="81405315"/>
<dbReference type="Proteomes" id="UP001149079">
    <property type="component" value="Unassembled WGS sequence"/>
</dbReference>
<feature type="region of interest" description="Disordered" evidence="4">
    <location>
        <begin position="686"/>
        <end position="725"/>
    </location>
</feature>
<feature type="compositionally biased region" description="Acidic residues" evidence="4">
    <location>
        <begin position="231"/>
        <end position="243"/>
    </location>
</feature>
<feature type="compositionally biased region" description="Basic and acidic residues" evidence="4">
    <location>
        <begin position="420"/>
        <end position="433"/>
    </location>
</feature>
<dbReference type="InterPro" id="IPR005011">
    <property type="entry name" value="SNU66/SART1"/>
</dbReference>
<comment type="caution">
    <text evidence="5">The sequence shown here is derived from an EMBL/GenBank/DDBJ whole genome shotgun (WGS) entry which is preliminary data.</text>
</comment>
<feature type="compositionally biased region" description="Acidic residues" evidence="4">
    <location>
        <begin position="354"/>
        <end position="365"/>
    </location>
</feature>
<accession>A0A9W9L058</accession>
<feature type="compositionally biased region" description="Basic and acidic residues" evidence="4">
    <location>
        <begin position="244"/>
        <end position="253"/>
    </location>
</feature>
<evidence type="ECO:0008006" key="7">
    <source>
        <dbReference type="Google" id="ProtNLM"/>
    </source>
</evidence>
<keyword evidence="3" id="KW-0539">Nucleus</keyword>
<evidence type="ECO:0000256" key="4">
    <source>
        <dbReference type="SAM" id="MobiDB-lite"/>
    </source>
</evidence>
<dbReference type="PANTHER" id="PTHR14152">
    <property type="entry name" value="SQUAMOUS CELL CARCINOMA ANTIGEN RECOGNISED BY CYTOTOXIC T LYMPHOCYTES"/>
    <property type="match status" value="1"/>
</dbReference>
<reference evidence="5" key="1">
    <citation type="submission" date="2022-11" db="EMBL/GenBank/DDBJ databases">
        <authorList>
            <person name="Petersen C."/>
        </authorList>
    </citation>
    <scope>NUCLEOTIDE SEQUENCE</scope>
    <source>
        <strain evidence="5">IBT 22155</strain>
    </source>
</reference>
<protein>
    <recommendedName>
        <fullName evidence="7">SART-1 protein</fullName>
    </recommendedName>
</protein>
<dbReference type="OrthoDB" id="5583at2759"/>
<evidence type="ECO:0000256" key="2">
    <source>
        <dbReference type="ARBA" id="ARBA00006076"/>
    </source>
</evidence>
<gene>
    <name evidence="5" type="ORF">N7515_005401</name>
</gene>
<sequence>MAPSSSNCSALNHHVETSQTGIYGQEIQTQIPTGKCCAEDHYLPITLSLAQHTVKMADALSIEQNNKIRVALGLKPLPVPGAGPEFREDDSESGEEEDPASTLESRQAQSYENWKKLQDAAEAKKKRDEKNAAVKRARDIAQRNLQLQGATLGEAGGDELDTKAWLSQAKKRQRKIEKERALRTAEELAERERAAAIEYTAADLAGIKVGHSAADFDDEDQILTLKDTAVDAEDEDDELENIEMAEREKTQEKLELKKKKPVYDPTAENQGILSQYDEEIDGKKRKRFTLDAQGSTEEREAKRQEVSNQLKKNIISLDIEPDVPSSDYMDISEVKIKKPKKKKAKATKRRTLMDADDIAPNEDSIDAQGSSAMEIDSKAGVPVPGRRKPANEEISFVDDDDLQASLALQRRAAFKKRKKLSPEELAKQLREEESQTPMEIENSENEDQGEGLVIDETSEFVSNLHKPTLLEQEERSASVAAKEHKAPTAEPEEEGVEVDMDRYGDVEDEEELAARIKRDEAVEAQAQAQHLTGTGLEEESTLNQGLGATLAMLKSRGLVKDTDSAKQHALMREREEFLAEKAHREAEIERRARLQRERDRTSGKLERMSAREREEHARWENKQRDQQEARHMAEVFNREYKPDVRLRYVDEFGRNMNQKEAFKQLSHQFHGKGSGKMKTEKRLKKIEEERKREAMSSVDSSQHTGMNNVVGDAARKNRQAGVRLG</sequence>
<proteinExistence type="inferred from homology"/>
<dbReference type="GO" id="GO:0046540">
    <property type="term" value="C:U4/U6 x U5 tri-snRNP complex"/>
    <property type="evidence" value="ECO:0007669"/>
    <property type="project" value="TreeGrafter"/>
</dbReference>
<dbReference type="AlphaFoldDB" id="A0A9W9L058"/>
<feature type="region of interest" description="Disordered" evidence="4">
    <location>
        <begin position="283"/>
        <end position="308"/>
    </location>
</feature>
<feature type="compositionally biased region" description="Basic and acidic residues" evidence="4">
    <location>
        <begin position="296"/>
        <end position="305"/>
    </location>
</feature>
<feature type="compositionally biased region" description="Basic residues" evidence="4">
    <location>
        <begin position="338"/>
        <end position="350"/>
    </location>
</feature>
<name>A0A9W9L058_9EURO</name>
<feature type="compositionally biased region" description="Basic and acidic residues" evidence="4">
    <location>
        <begin position="472"/>
        <end position="487"/>
    </location>
</feature>
<feature type="region of interest" description="Disordered" evidence="4">
    <location>
        <begin position="593"/>
        <end position="626"/>
    </location>
</feature>
<dbReference type="GO" id="GO:0000481">
    <property type="term" value="P:maturation of 5S rRNA"/>
    <property type="evidence" value="ECO:0007669"/>
    <property type="project" value="TreeGrafter"/>
</dbReference>
<keyword evidence="6" id="KW-1185">Reference proteome</keyword>
<feature type="region of interest" description="Disordered" evidence="4">
    <location>
        <begin position="417"/>
        <end position="449"/>
    </location>
</feature>
<evidence type="ECO:0000313" key="6">
    <source>
        <dbReference type="Proteomes" id="UP001149079"/>
    </source>
</evidence>
<evidence type="ECO:0000313" key="5">
    <source>
        <dbReference type="EMBL" id="KAJ5129362.1"/>
    </source>
</evidence>
<evidence type="ECO:0000256" key="3">
    <source>
        <dbReference type="ARBA" id="ARBA00023242"/>
    </source>
</evidence>
<dbReference type="RefSeq" id="XP_056519741.1">
    <property type="nucleotide sequence ID" value="XM_056666145.1"/>
</dbReference>
<evidence type="ECO:0000256" key="1">
    <source>
        <dbReference type="ARBA" id="ARBA00004123"/>
    </source>
</evidence>
<dbReference type="Pfam" id="PF03343">
    <property type="entry name" value="SART-1"/>
    <property type="match status" value="1"/>
</dbReference>
<dbReference type="EMBL" id="JAPQKL010000005">
    <property type="protein sequence ID" value="KAJ5129362.1"/>
    <property type="molecule type" value="Genomic_DNA"/>
</dbReference>
<comment type="similarity">
    <text evidence="2">Belongs to the SNU66/SART1 family.</text>
</comment>
<feature type="region of interest" description="Disordered" evidence="4">
    <location>
        <begin position="75"/>
        <end position="131"/>
    </location>
</feature>
<feature type="compositionally biased region" description="Polar residues" evidence="4">
    <location>
        <begin position="697"/>
        <end position="707"/>
    </location>
</feature>
<organism evidence="5 6">
    <name type="scientific">Penicillium bovifimosum</name>
    <dbReference type="NCBI Taxonomy" id="126998"/>
    <lineage>
        <taxon>Eukaryota</taxon>
        <taxon>Fungi</taxon>
        <taxon>Dikarya</taxon>
        <taxon>Ascomycota</taxon>
        <taxon>Pezizomycotina</taxon>
        <taxon>Eurotiomycetes</taxon>
        <taxon>Eurotiomycetidae</taxon>
        <taxon>Eurotiales</taxon>
        <taxon>Aspergillaceae</taxon>
        <taxon>Penicillium</taxon>
    </lineage>
</organism>